<comment type="caution">
    <text evidence="2">The sequence shown here is derived from an EMBL/GenBank/DDBJ whole genome shotgun (WGS) entry which is preliminary data.</text>
</comment>
<feature type="compositionally biased region" description="Basic and acidic residues" evidence="1">
    <location>
        <begin position="86"/>
        <end position="103"/>
    </location>
</feature>
<evidence type="ECO:0000313" key="3">
    <source>
        <dbReference type="Proteomes" id="UP001295684"/>
    </source>
</evidence>
<dbReference type="Proteomes" id="UP001295684">
    <property type="component" value="Unassembled WGS sequence"/>
</dbReference>
<feature type="compositionally biased region" description="Polar residues" evidence="1">
    <location>
        <begin position="62"/>
        <end position="74"/>
    </location>
</feature>
<keyword evidence="3" id="KW-1185">Reference proteome</keyword>
<reference evidence="2" key="1">
    <citation type="submission" date="2023-07" db="EMBL/GenBank/DDBJ databases">
        <authorList>
            <consortium name="AG Swart"/>
            <person name="Singh M."/>
            <person name="Singh A."/>
            <person name="Seah K."/>
            <person name="Emmerich C."/>
        </authorList>
    </citation>
    <scope>NUCLEOTIDE SEQUENCE</scope>
    <source>
        <strain evidence="2">DP1</strain>
    </source>
</reference>
<proteinExistence type="predicted"/>
<sequence length="383" mass="44261">MNSKIKFGSPKIFNKNAFKNSKLDFLVKSNSRIDKEAQKSPFIVKNIQMILKYKLKSDSPSDSKNLSISSSEMSPQYHKRKSSRSPIEERLRTERDKNINSKTFKNEKLRKMLKNAMEKFDPSVHGTLKPDLKKYKSQQKNYINKILENSRTVSLKSIKKDNQPSKVNLQRDQMRLGAISHPRRPAPNVSKSLNKIFRIKKPEERVEVSTNDLISSRDCSNSSKKFTNKFLPELELSFSKVDRSRSKLNIKLNSPKDSARLAKKLRSGESSKLDISNCSFILKNPMKKKSHFIDNPHNSVKMLQPIQRRSQSTIKKPNFDVLSQVGLGKLNQLESFNSYGEKSFKKLTINRMSQLIKLNYISNRQDLYLPEIKGDQIMPNFSE</sequence>
<organism evidence="2 3">
    <name type="scientific">Euplotes crassus</name>
    <dbReference type="NCBI Taxonomy" id="5936"/>
    <lineage>
        <taxon>Eukaryota</taxon>
        <taxon>Sar</taxon>
        <taxon>Alveolata</taxon>
        <taxon>Ciliophora</taxon>
        <taxon>Intramacronucleata</taxon>
        <taxon>Spirotrichea</taxon>
        <taxon>Hypotrichia</taxon>
        <taxon>Euplotida</taxon>
        <taxon>Euplotidae</taxon>
        <taxon>Moneuplotes</taxon>
    </lineage>
</organism>
<protein>
    <submittedName>
        <fullName evidence="2">Uncharacterized protein</fullName>
    </submittedName>
</protein>
<feature type="region of interest" description="Disordered" evidence="1">
    <location>
        <begin position="57"/>
        <end position="103"/>
    </location>
</feature>
<gene>
    <name evidence="2" type="ORF">ECRASSUSDP1_LOCUS2167</name>
</gene>
<dbReference type="EMBL" id="CAMPGE010002054">
    <property type="protein sequence ID" value="CAI2360860.1"/>
    <property type="molecule type" value="Genomic_DNA"/>
</dbReference>
<name>A0AAD1U3Q7_EUPCR</name>
<evidence type="ECO:0000256" key="1">
    <source>
        <dbReference type="SAM" id="MobiDB-lite"/>
    </source>
</evidence>
<accession>A0AAD1U3Q7</accession>
<evidence type="ECO:0000313" key="2">
    <source>
        <dbReference type="EMBL" id="CAI2360860.1"/>
    </source>
</evidence>
<dbReference type="AlphaFoldDB" id="A0AAD1U3Q7"/>